<dbReference type="Proteomes" id="UP000185301">
    <property type="component" value="Segment"/>
</dbReference>
<accession>A0A0E3G1P6</accession>
<sequence length="187" mass="21925">MPFQKHHMIPKHSGYFGYLEEYKENPLYKVDLTPEGHACQHDILYRVFGNKFDKIACNGMRGDDDIRRQVYSEAGKRGGRAKPSRESVEKIRESKRGTKHTEETKRKMSETHMGVKKPPMSETHRENISKSLVGNTRRRDGKKTWKPDEDYKKRMSEILKGKKKPPFSAEHKRKLSEAAKRRKKKNV</sequence>
<gene>
    <name evidence="3" type="ORF">Syn7803C11_143</name>
</gene>
<dbReference type="GO" id="GO:0004519">
    <property type="term" value="F:endonuclease activity"/>
    <property type="evidence" value="ECO:0007669"/>
    <property type="project" value="UniProtKB-KW"/>
</dbReference>
<feature type="domain" description="Nuclease associated modular" evidence="2">
    <location>
        <begin position="116"/>
        <end position="132"/>
    </location>
</feature>
<evidence type="ECO:0000259" key="2">
    <source>
        <dbReference type="SMART" id="SM00496"/>
    </source>
</evidence>
<feature type="domain" description="Nuclease associated modular" evidence="2">
    <location>
        <begin position="160"/>
        <end position="179"/>
    </location>
</feature>
<evidence type="ECO:0000313" key="3">
    <source>
        <dbReference type="EMBL" id="AIX41224.1"/>
    </source>
</evidence>
<evidence type="ECO:0000256" key="1">
    <source>
        <dbReference type="SAM" id="MobiDB-lite"/>
    </source>
</evidence>
<feature type="domain" description="Nuclease associated modular" evidence="2">
    <location>
        <begin position="96"/>
        <end position="112"/>
    </location>
</feature>
<feature type="compositionally biased region" description="Basic and acidic residues" evidence="1">
    <location>
        <begin position="83"/>
        <end position="110"/>
    </location>
</feature>
<name>A0A0E3G1P6_9CAUD</name>
<dbReference type="InterPro" id="IPR003611">
    <property type="entry name" value="NUMOD3"/>
</dbReference>
<proteinExistence type="predicted"/>
<organism evidence="3 4">
    <name type="scientific">Synechococcus phage ACG-2014f</name>
    <dbReference type="NCBI Taxonomy" id="1493511"/>
    <lineage>
        <taxon>Viruses</taxon>
        <taxon>Duplodnaviria</taxon>
        <taxon>Heunggongvirae</taxon>
        <taxon>Uroviricota</taxon>
        <taxon>Caudoviricetes</taxon>
        <taxon>Pantevenvirales</taxon>
        <taxon>Kyanoviridae</taxon>
        <taxon>Atlauavirus</taxon>
        <taxon>Atlauavirus tusconc8</taxon>
    </lineage>
</organism>
<evidence type="ECO:0000313" key="4">
    <source>
        <dbReference type="Proteomes" id="UP000185301"/>
    </source>
</evidence>
<dbReference type="Pfam" id="PF07460">
    <property type="entry name" value="NUMOD3"/>
    <property type="match status" value="1"/>
</dbReference>
<dbReference type="GO" id="GO:0003677">
    <property type="term" value="F:DNA binding"/>
    <property type="evidence" value="ECO:0007669"/>
    <property type="project" value="InterPro"/>
</dbReference>
<keyword evidence="3" id="KW-0378">Hydrolase</keyword>
<protein>
    <submittedName>
        <fullName evidence="3">GIY-YIG catalytic domain-containing endonuclease</fullName>
    </submittedName>
</protein>
<feature type="compositionally biased region" description="Basic and acidic residues" evidence="1">
    <location>
        <begin position="142"/>
        <end position="160"/>
    </location>
</feature>
<reference evidence="3 4" key="1">
    <citation type="submission" date="2013-12" db="EMBL/GenBank/DDBJ databases">
        <title>Ecological redundancy of diverse viral populations within a natural community.</title>
        <authorList>
            <person name="Gregory A.C."/>
            <person name="LaButti K."/>
            <person name="Copeland A."/>
            <person name="Woyke T."/>
            <person name="Sullivan M.B."/>
        </authorList>
    </citation>
    <scope>NUCLEOTIDE SEQUENCE [LARGE SCALE GENOMIC DNA]</scope>
    <source>
        <strain evidence="3">Syn7803C11</strain>
    </source>
</reference>
<feature type="domain" description="Nuclease associated modular" evidence="2">
    <location>
        <begin position="143"/>
        <end position="159"/>
    </location>
</feature>
<keyword evidence="3" id="KW-0540">Nuclease</keyword>
<keyword evidence="3" id="KW-0255">Endonuclease</keyword>
<dbReference type="SMART" id="SM00496">
    <property type="entry name" value="IENR2"/>
    <property type="match status" value="4"/>
</dbReference>
<feature type="region of interest" description="Disordered" evidence="1">
    <location>
        <begin position="72"/>
        <end position="187"/>
    </location>
</feature>
<dbReference type="EMBL" id="KJ019142">
    <property type="protein sequence ID" value="AIX41224.1"/>
    <property type="molecule type" value="Genomic_DNA"/>
</dbReference>